<sequence length="226" mass="23686">MRIVEMADLAPQQRHDLLTRLVAPHPTVVISTLDAAGEPLVAPLGHCVPMRGRLATVAITIAAVRDAGGEPELVQAAALACGELVANLTASDLPQHLADVARAPRERATGAVRWPTTASHQVAVPSLVAGRARLECRVIEPAGQPALRDRGAARPPTGYLVIAEVVCVVADDDLLAPPAETPERVAGQVEFPWFFGPGDRSVVDGARAHPVIEQQPPVRGGPARAC</sequence>
<dbReference type="RefSeq" id="WP_343942917.1">
    <property type="nucleotide sequence ID" value="NZ_BAAAHP010000108.1"/>
</dbReference>
<dbReference type="SUPFAM" id="SSF50475">
    <property type="entry name" value="FMN-binding split barrel"/>
    <property type="match status" value="1"/>
</dbReference>
<gene>
    <name evidence="1" type="ORF">GCM10009559_39240</name>
</gene>
<evidence type="ECO:0000313" key="1">
    <source>
        <dbReference type="EMBL" id="GAA0942790.1"/>
    </source>
</evidence>
<comment type="caution">
    <text evidence="1">The sequence shown here is derived from an EMBL/GenBank/DDBJ whole genome shotgun (WGS) entry which is preliminary data.</text>
</comment>
<dbReference type="Gene3D" id="2.30.110.10">
    <property type="entry name" value="Electron Transport, Fmn-binding Protein, Chain A"/>
    <property type="match status" value="1"/>
</dbReference>
<organism evidence="1 2">
    <name type="scientific">Pseudonocardia zijingensis</name>
    <dbReference type="NCBI Taxonomy" id="153376"/>
    <lineage>
        <taxon>Bacteria</taxon>
        <taxon>Bacillati</taxon>
        <taxon>Actinomycetota</taxon>
        <taxon>Actinomycetes</taxon>
        <taxon>Pseudonocardiales</taxon>
        <taxon>Pseudonocardiaceae</taxon>
        <taxon>Pseudonocardia</taxon>
    </lineage>
</organism>
<accession>A0ABN1QIM4</accession>
<name>A0ABN1QIM4_9PSEU</name>
<keyword evidence="2" id="KW-1185">Reference proteome</keyword>
<evidence type="ECO:0000313" key="2">
    <source>
        <dbReference type="Proteomes" id="UP001499967"/>
    </source>
</evidence>
<evidence type="ECO:0008006" key="3">
    <source>
        <dbReference type="Google" id="ProtNLM"/>
    </source>
</evidence>
<reference evidence="1 2" key="1">
    <citation type="journal article" date="2019" name="Int. J. Syst. Evol. Microbiol.">
        <title>The Global Catalogue of Microorganisms (GCM) 10K type strain sequencing project: providing services to taxonomists for standard genome sequencing and annotation.</title>
        <authorList>
            <consortium name="The Broad Institute Genomics Platform"/>
            <consortium name="The Broad Institute Genome Sequencing Center for Infectious Disease"/>
            <person name="Wu L."/>
            <person name="Ma J."/>
        </authorList>
    </citation>
    <scope>NUCLEOTIDE SEQUENCE [LARGE SCALE GENOMIC DNA]</scope>
    <source>
        <strain evidence="1 2">JCM 11117</strain>
    </source>
</reference>
<dbReference type="Proteomes" id="UP001499967">
    <property type="component" value="Unassembled WGS sequence"/>
</dbReference>
<protein>
    <recommendedName>
        <fullName evidence="3">Flavin reductase (DIM6/NTAB) family NADH-FMN oxidoreductase RutF</fullName>
    </recommendedName>
</protein>
<dbReference type="InterPro" id="IPR012349">
    <property type="entry name" value="Split_barrel_FMN-bd"/>
</dbReference>
<proteinExistence type="predicted"/>
<dbReference type="EMBL" id="BAAAHP010000108">
    <property type="protein sequence ID" value="GAA0942790.1"/>
    <property type="molecule type" value="Genomic_DNA"/>
</dbReference>